<reference evidence="1" key="1">
    <citation type="submission" date="2022-06" db="EMBL/GenBank/DDBJ databases">
        <title>Solitalea sp. MAHUQ-68 isolated from rhizospheric soil.</title>
        <authorList>
            <person name="Huq M.A."/>
        </authorList>
    </citation>
    <scope>NUCLEOTIDE SEQUENCE</scope>
    <source>
        <strain evidence="1">MAHUQ-68</strain>
    </source>
</reference>
<proteinExistence type="predicted"/>
<dbReference type="EMBL" id="JAMWYS010000003">
    <property type="protein sequence ID" value="MCO4291419.1"/>
    <property type="molecule type" value="Genomic_DNA"/>
</dbReference>
<dbReference type="Proteomes" id="UP001155182">
    <property type="component" value="Unassembled WGS sequence"/>
</dbReference>
<dbReference type="PANTHER" id="PTHR36842:SF1">
    <property type="entry name" value="PROTEIN TOLB"/>
    <property type="match status" value="1"/>
</dbReference>
<evidence type="ECO:0000313" key="2">
    <source>
        <dbReference type="Proteomes" id="UP001155182"/>
    </source>
</evidence>
<dbReference type="PANTHER" id="PTHR36842">
    <property type="entry name" value="PROTEIN TOLB HOMOLOG"/>
    <property type="match status" value="1"/>
</dbReference>
<gene>
    <name evidence="1" type="ORF">NF867_00905</name>
</gene>
<keyword evidence="2" id="KW-1185">Reference proteome</keyword>
<name>A0A9X2EYM4_9SPHI</name>
<dbReference type="Gene3D" id="2.120.10.30">
    <property type="entry name" value="TolB, C-terminal domain"/>
    <property type="match status" value="1"/>
</dbReference>
<sequence length="909" mass="105132">MKWKQINSENFQVIFPTGFEIEAERTANVLEHLYGYVGKSLNTKPRKISIILQNQPIESNGFVTLAPRHSEFYTTPPQDNEPNDWINSLAVHELRHVVQMDKTTSGINIPLIEEIQFAVFGGVFPIWFIEGDAVINETALSNSGRGRLSDWEKEIRANTLANAKYSYSKYYFGSLKDNIPDYYRLGYFMTAKMRRDLGDSTYNQLFNRAKNKFYIPWPFSNSLKHYSGYSTNQLFHKTIEDLKQRWLQQQKALNTVTYSPINKQTNSITTNYFLPKALNKDEMICIKSGLGDLSSFYKIRKDGTEIKVFNIGPQLTPHFDVKNDLIVWDEIRFDPRFQYRTYSVICTYNLKTKKFKQLTKESRYFSPNLSPDGKSIAVVKVSNSNSFNLVLLDSSTGNEVKMLPNAENSFIQTPSFNEEGTKLVYAISNNQGRNIALFDFNTEKETLLLKWDFKQSLRPSFYGNQIIYNSTYNGMDNIYALNTETGKIFQLTNSDQGAFNGAIDRFNEQLLFNDFSQHGQNIASIQINSIKEIEVRNDTSTFIKFYQPFVNREQGKSVLDSFPTLSYTAKPFKEGTHLINFHSISPYATIPEDDRYMAGITLKSNNLLNTMAISLDYAFDNAVKSGRYSASIAYKKFYPIFSFDYKNSKKTAVFDTVINNQPQLQEFSFRQNEFDFTVSVPLSFYKNNYNYNISVSSEISYISRYNVENGPKNLLKHIDFPIDNTLYFSRTSRRAARDINPKWGQQISFRYSSLPFDNQLDGSIFTMESVFLFPGLFKHHSMVASFNYQNNTGIFKNAIEIPEASGSAYTSRTSLLENSLLLRYRFPLFYPDWELGRFAYIKRFKGGFFADYENIANNGDLKSYGLELRADCNLFRFYLPNYDIGTRMIFLTDKTVKSPFFELVFNFTL</sequence>
<dbReference type="RefSeq" id="WP_252585649.1">
    <property type="nucleotide sequence ID" value="NZ_JAMWYS010000003.1"/>
</dbReference>
<dbReference type="SUPFAM" id="SSF82171">
    <property type="entry name" value="DPP6 N-terminal domain-like"/>
    <property type="match status" value="1"/>
</dbReference>
<evidence type="ECO:0008006" key="3">
    <source>
        <dbReference type="Google" id="ProtNLM"/>
    </source>
</evidence>
<dbReference type="AlphaFoldDB" id="A0A9X2EYM4"/>
<protein>
    <recommendedName>
        <fullName evidence="3">Translocation protein TolB</fullName>
    </recommendedName>
</protein>
<accession>A0A9X2EYM4</accession>
<dbReference type="InterPro" id="IPR011042">
    <property type="entry name" value="6-blade_b-propeller_TolB-like"/>
</dbReference>
<comment type="caution">
    <text evidence="1">The sequence shown here is derived from an EMBL/GenBank/DDBJ whole genome shotgun (WGS) entry which is preliminary data.</text>
</comment>
<organism evidence="1 2">
    <name type="scientific">Solitalea agri</name>
    <dbReference type="NCBI Taxonomy" id="2953739"/>
    <lineage>
        <taxon>Bacteria</taxon>
        <taxon>Pseudomonadati</taxon>
        <taxon>Bacteroidota</taxon>
        <taxon>Sphingobacteriia</taxon>
        <taxon>Sphingobacteriales</taxon>
        <taxon>Sphingobacteriaceae</taxon>
        <taxon>Solitalea</taxon>
    </lineage>
</organism>
<evidence type="ECO:0000313" key="1">
    <source>
        <dbReference type="EMBL" id="MCO4291419.1"/>
    </source>
</evidence>